<keyword evidence="9" id="KW-0645">Protease</keyword>
<feature type="transmembrane region" description="Helical" evidence="7">
    <location>
        <begin position="67"/>
        <end position="87"/>
    </location>
</feature>
<dbReference type="GeneID" id="71513215"/>
<reference evidence="10 12" key="2">
    <citation type="submission" date="2020-09" db="EMBL/GenBank/DDBJ databases">
        <title>Draft Genome Sequences of Oil-Oxidizing Bacteria Halomonas titanicae, Marinobacter lutaoensis, and Virgibacillus halodenitrificans Isolated from Highly Saline Environments.</title>
        <authorList>
            <person name="Grouzdev D.S."/>
            <person name="Sokolova D.S."/>
            <person name="Semenova E.M."/>
            <person name="Borzenkov I.A."/>
            <person name="Bidzhieva S.K."/>
            <person name="Poltaraus A.B."/>
            <person name="Nazina T.N."/>
        </authorList>
    </citation>
    <scope>NUCLEOTIDE SEQUENCE [LARGE SCALE GENOMIC DNA]</scope>
    <source>
        <strain evidence="10 12">VKM B-3472D</strain>
    </source>
</reference>
<comment type="subcellular location">
    <subcellularLocation>
        <location evidence="1">Membrane</location>
        <topology evidence="1">Multi-pass membrane protein</topology>
    </subcellularLocation>
</comment>
<keyword evidence="3 7" id="KW-0812">Transmembrane</keyword>
<dbReference type="Proteomes" id="UP000182945">
    <property type="component" value="Chromosome"/>
</dbReference>
<dbReference type="RefSeq" id="WP_071648182.1">
    <property type="nucleotide sequence ID" value="NZ_CP017962.1"/>
</dbReference>
<keyword evidence="4" id="KW-0378">Hydrolase</keyword>
<feature type="domain" description="Peptidase S54 rhomboid" evidence="8">
    <location>
        <begin position="58"/>
        <end position="196"/>
    </location>
</feature>
<evidence type="ECO:0000256" key="5">
    <source>
        <dbReference type="ARBA" id="ARBA00022989"/>
    </source>
</evidence>
<keyword evidence="5 7" id="KW-1133">Transmembrane helix</keyword>
<dbReference type="InterPro" id="IPR022764">
    <property type="entry name" value="Peptidase_S54_rhomboid_dom"/>
</dbReference>
<feature type="transmembrane region" description="Helical" evidence="7">
    <location>
        <begin position="237"/>
        <end position="256"/>
    </location>
</feature>
<organism evidence="9 11">
    <name type="scientific">Virgibacillus halodenitrificans</name>
    <name type="common">Bacillus halodenitrificans</name>
    <dbReference type="NCBI Taxonomy" id="1482"/>
    <lineage>
        <taxon>Bacteria</taxon>
        <taxon>Bacillati</taxon>
        <taxon>Bacillota</taxon>
        <taxon>Bacilli</taxon>
        <taxon>Bacillales</taxon>
        <taxon>Bacillaceae</taxon>
        <taxon>Virgibacillus</taxon>
    </lineage>
</organism>
<evidence type="ECO:0000256" key="3">
    <source>
        <dbReference type="ARBA" id="ARBA00022692"/>
    </source>
</evidence>
<evidence type="ECO:0000256" key="4">
    <source>
        <dbReference type="ARBA" id="ARBA00022801"/>
    </source>
</evidence>
<dbReference type="PANTHER" id="PTHR43731:SF14">
    <property type="entry name" value="PRESENILIN-ASSOCIATED RHOMBOID-LIKE PROTEIN, MITOCHONDRIAL"/>
    <property type="match status" value="1"/>
</dbReference>
<evidence type="ECO:0000259" key="8">
    <source>
        <dbReference type="Pfam" id="PF01694"/>
    </source>
</evidence>
<dbReference type="InterPro" id="IPR050925">
    <property type="entry name" value="Rhomboid_protease_S54"/>
</dbReference>
<evidence type="ECO:0000256" key="7">
    <source>
        <dbReference type="SAM" id="Phobius"/>
    </source>
</evidence>
<dbReference type="GO" id="GO:0006508">
    <property type="term" value="P:proteolysis"/>
    <property type="evidence" value="ECO:0007669"/>
    <property type="project" value="UniProtKB-KW"/>
</dbReference>
<gene>
    <name evidence="9" type="ORF">BME96_02315</name>
    <name evidence="10" type="ORF">IC602_11085</name>
</gene>
<dbReference type="AlphaFoldDB" id="A0AAC9IWQ9"/>
<dbReference type="EMBL" id="JACWEZ010000005">
    <property type="protein sequence ID" value="MBD1223150.1"/>
    <property type="molecule type" value="Genomic_DNA"/>
</dbReference>
<feature type="transmembrane region" description="Helical" evidence="7">
    <location>
        <begin position="123"/>
        <end position="142"/>
    </location>
</feature>
<feature type="transmembrane region" description="Helical" evidence="7">
    <location>
        <begin position="99"/>
        <end position="117"/>
    </location>
</feature>
<feature type="transmembrane region" description="Helical" evidence="7">
    <location>
        <begin position="12"/>
        <end position="33"/>
    </location>
</feature>
<reference evidence="9 11" key="1">
    <citation type="submission" date="2016-11" db="EMBL/GenBank/DDBJ databases">
        <title>Complete genome sequencing of Virgibacillus halodenitrificans PDB-F2.</title>
        <authorList>
            <person name="Sun Z."/>
            <person name="Zhou Y."/>
            <person name="Li H."/>
        </authorList>
    </citation>
    <scope>NUCLEOTIDE SEQUENCE [LARGE SCALE GENOMIC DNA]</scope>
    <source>
        <strain evidence="9 11">PDB-F2</strain>
    </source>
</reference>
<evidence type="ECO:0000256" key="1">
    <source>
        <dbReference type="ARBA" id="ARBA00004141"/>
    </source>
</evidence>
<keyword evidence="6 7" id="KW-0472">Membrane</keyword>
<feature type="transmembrane region" description="Helical" evidence="7">
    <location>
        <begin position="178"/>
        <end position="196"/>
    </location>
</feature>
<dbReference type="Gene3D" id="1.20.1540.10">
    <property type="entry name" value="Rhomboid-like"/>
    <property type="match status" value="1"/>
</dbReference>
<evidence type="ECO:0000256" key="6">
    <source>
        <dbReference type="ARBA" id="ARBA00023136"/>
    </source>
</evidence>
<dbReference type="SUPFAM" id="SSF144091">
    <property type="entry name" value="Rhomboid-like"/>
    <property type="match status" value="1"/>
</dbReference>
<evidence type="ECO:0000313" key="10">
    <source>
        <dbReference type="EMBL" id="MBD1223150.1"/>
    </source>
</evidence>
<evidence type="ECO:0000313" key="9">
    <source>
        <dbReference type="EMBL" id="APC47098.1"/>
    </source>
</evidence>
<sequence>MFLRNERSIKEFMSYYPVVSVLVILHLALWFIIDFLQLPIGESLYQWGAGSNYLINQGEWWRLITPIFLHAGLMHALFNSFSLVLFGPALEQMLGKTKFVLAYVGAGFIGDLGTYLLGPDSFWYTHVGASGAIFGLFGIYIFMVVFRKHLIDQANSQIVVTIFVIGLVMTFVRSNINIYAHIFGFIGGFAIAPLVLTKARAYSPWRNRRDYDPNDTSIKFDPNRWKKRRMPAQLKKNIFWIIFGVLVVLGLFSRFLR</sequence>
<dbReference type="PANTHER" id="PTHR43731">
    <property type="entry name" value="RHOMBOID PROTEASE"/>
    <property type="match status" value="1"/>
</dbReference>
<protein>
    <submittedName>
        <fullName evidence="9">Rhomboid family intramembrane serine protease</fullName>
    </submittedName>
</protein>
<feature type="transmembrane region" description="Helical" evidence="7">
    <location>
        <begin position="154"/>
        <end position="172"/>
    </location>
</feature>
<dbReference type="Pfam" id="PF01694">
    <property type="entry name" value="Rhomboid"/>
    <property type="match status" value="1"/>
</dbReference>
<evidence type="ECO:0000313" key="11">
    <source>
        <dbReference type="Proteomes" id="UP000182945"/>
    </source>
</evidence>
<dbReference type="Proteomes" id="UP000621631">
    <property type="component" value="Unassembled WGS sequence"/>
</dbReference>
<dbReference type="EMBL" id="CP017962">
    <property type="protein sequence ID" value="APC47098.1"/>
    <property type="molecule type" value="Genomic_DNA"/>
</dbReference>
<name>A0AAC9IWQ9_VIRHA</name>
<evidence type="ECO:0000313" key="12">
    <source>
        <dbReference type="Proteomes" id="UP000621631"/>
    </source>
</evidence>
<dbReference type="KEGG" id="vhl:BME96_02315"/>
<dbReference type="GO" id="GO:0004252">
    <property type="term" value="F:serine-type endopeptidase activity"/>
    <property type="evidence" value="ECO:0007669"/>
    <property type="project" value="InterPro"/>
</dbReference>
<keyword evidence="12" id="KW-1185">Reference proteome</keyword>
<dbReference type="InterPro" id="IPR035952">
    <property type="entry name" value="Rhomboid-like_sf"/>
</dbReference>
<dbReference type="GO" id="GO:0016020">
    <property type="term" value="C:membrane"/>
    <property type="evidence" value="ECO:0007669"/>
    <property type="project" value="UniProtKB-SubCell"/>
</dbReference>
<proteinExistence type="inferred from homology"/>
<evidence type="ECO:0000256" key="2">
    <source>
        <dbReference type="ARBA" id="ARBA00009045"/>
    </source>
</evidence>
<accession>A0AAC9IWQ9</accession>
<comment type="similarity">
    <text evidence="2">Belongs to the peptidase S54 family.</text>
</comment>